<evidence type="ECO:0000313" key="4">
    <source>
        <dbReference type="Proteomes" id="UP000057043"/>
    </source>
</evidence>
<evidence type="ECO:0000313" key="2">
    <source>
        <dbReference type="EMBL" id="KUK96242.1"/>
    </source>
</evidence>
<evidence type="ECO:0000313" key="3">
    <source>
        <dbReference type="Proteomes" id="UP000053961"/>
    </source>
</evidence>
<reference evidence="3 4" key="2">
    <citation type="journal article" date="2015" name="MBio">
        <title>Genome-Resolved Metagenomic Analysis Reveals Roles for Candidate Phyla and Other Microbial Community Members in Biogeochemical Transformations in Oil Reservoirs.</title>
        <authorList>
            <person name="Hu P."/>
            <person name="Tom L."/>
            <person name="Singh A."/>
            <person name="Thomas B.C."/>
            <person name="Baker B.J."/>
            <person name="Piceno Y.M."/>
            <person name="Andersen G.L."/>
            <person name="Banfield J.F."/>
        </authorList>
    </citation>
    <scope>NUCLEOTIDE SEQUENCE [LARGE SCALE GENOMIC DNA]</scope>
    <source>
        <strain evidence="1">57_489</strain>
    </source>
</reference>
<dbReference type="EMBL" id="LGFT01000009">
    <property type="protein sequence ID" value="KUK45040.1"/>
    <property type="molecule type" value="Genomic_DNA"/>
</dbReference>
<dbReference type="Proteomes" id="UP000053961">
    <property type="component" value="Unassembled WGS sequence"/>
</dbReference>
<name>A0A101IJ88_9EURY</name>
<sequence length="309" mass="33009">MEMFNRGLFLLAIVLSLCTALSFASAQEGVITEGSVPTDGAMQADQEGTENDTAVVGDDASVLVYADDNATGKDVDEDAGDIEEKALAGVNDSANESTPVGLPPDEPLAEIPEEPGAALHPMTVVHAVEDLYVDLTEEKVYNDDHLVCEYLMGDLYQEEEFPGVVMVQFDISDLEMREYDVAVLALKAVSAEKIGSEMAGVFLMPITSEWSESSSVTALGLNMLSIVVMISNGEEPDLSQFGMNFGDGEVFAFDVSEHLKAADVGRVSFLLVAVGDTDYRVSFKSRETGEGPVLLIAPYPSTTSPKIDG</sequence>
<dbReference type="Proteomes" id="UP000057043">
    <property type="component" value="Unassembled WGS sequence"/>
</dbReference>
<reference evidence="2" key="1">
    <citation type="journal article" date="2015" name="MBio">
        <title>Genome-resolved metagenomic analysis reveals roles for candidate phyla and other microbial community members in biogeochemical transformations in oil reservoirs.</title>
        <authorList>
            <person name="Hu P."/>
            <person name="Tom L."/>
            <person name="Singh A."/>
            <person name="Thomas B.C."/>
            <person name="Baker B.J."/>
            <person name="Piceno Y.M."/>
            <person name="Andersen G.L."/>
            <person name="Banfield J.F."/>
        </authorList>
    </citation>
    <scope>NUCLEOTIDE SEQUENCE [LARGE SCALE GENOMIC DNA]</scope>
    <source>
        <strain evidence="2">56_747</strain>
    </source>
</reference>
<gene>
    <name evidence="1" type="ORF">XD72_0567</name>
    <name evidence="2" type="ORF">XE07_1268</name>
</gene>
<organism evidence="2 3">
    <name type="scientific">Methanothrix harundinacea</name>
    <dbReference type="NCBI Taxonomy" id="301375"/>
    <lineage>
        <taxon>Archaea</taxon>
        <taxon>Methanobacteriati</taxon>
        <taxon>Methanobacteriota</taxon>
        <taxon>Stenosarchaea group</taxon>
        <taxon>Methanomicrobia</taxon>
        <taxon>Methanotrichales</taxon>
        <taxon>Methanotrichaceae</taxon>
        <taxon>Methanothrix</taxon>
    </lineage>
</organism>
<dbReference type="AlphaFoldDB" id="A0A101IJ88"/>
<accession>A0A101IJ88</accession>
<comment type="caution">
    <text evidence="2">The sequence shown here is derived from an EMBL/GenBank/DDBJ whole genome shotgun (WGS) entry which is preliminary data.</text>
</comment>
<dbReference type="EMBL" id="LGHB01000017">
    <property type="protein sequence ID" value="KUK96242.1"/>
    <property type="molecule type" value="Genomic_DNA"/>
</dbReference>
<dbReference type="PATRIC" id="fig|301375.6.peg.197"/>
<proteinExistence type="predicted"/>
<evidence type="ECO:0000313" key="1">
    <source>
        <dbReference type="EMBL" id="KUK45040.1"/>
    </source>
</evidence>
<protein>
    <recommendedName>
        <fullName evidence="5">DNRLRE domain-containing protein</fullName>
    </recommendedName>
</protein>
<evidence type="ECO:0008006" key="5">
    <source>
        <dbReference type="Google" id="ProtNLM"/>
    </source>
</evidence>